<reference evidence="2 3" key="1">
    <citation type="submission" date="2021-04" db="EMBL/GenBank/DDBJ databases">
        <title>Magnetospirillum sulfuroxidans sp. nov., a facultative chemolithoautotrophic sulfur-oxidizing alphaproteobacterium isolated from freshwater sediment and proposals for Paramagetospirillum gen. nov., and Magnetospirillaceae fam. nov.</title>
        <authorList>
            <person name="Koziaeva V."/>
            <person name="Geelhoed J.S."/>
            <person name="Sorokin D.Y."/>
            <person name="Grouzdev D.S."/>
        </authorList>
    </citation>
    <scope>NUCLEOTIDE SEQUENCE [LARGE SCALE GENOMIC DNA]</scope>
    <source>
        <strain evidence="2 3">J10</strain>
    </source>
</reference>
<dbReference type="Gene3D" id="3.30.1330.60">
    <property type="entry name" value="OmpA-like domain"/>
    <property type="match status" value="1"/>
</dbReference>
<name>A0ABS5IGC2_9PROT</name>
<gene>
    <name evidence="2" type="ORF">KEC16_17275</name>
</gene>
<evidence type="ECO:0000313" key="3">
    <source>
        <dbReference type="Proteomes" id="UP000680714"/>
    </source>
</evidence>
<evidence type="ECO:0000313" key="2">
    <source>
        <dbReference type="EMBL" id="MBR9973481.1"/>
    </source>
</evidence>
<proteinExistence type="predicted"/>
<dbReference type="InterPro" id="IPR006665">
    <property type="entry name" value="OmpA-like"/>
</dbReference>
<dbReference type="Pfam" id="PF00691">
    <property type="entry name" value="OmpA"/>
    <property type="match status" value="1"/>
</dbReference>
<evidence type="ECO:0000259" key="1">
    <source>
        <dbReference type="Pfam" id="PF00691"/>
    </source>
</evidence>
<keyword evidence="3" id="KW-1185">Reference proteome</keyword>
<dbReference type="InterPro" id="IPR036737">
    <property type="entry name" value="OmpA-like_sf"/>
</dbReference>
<organism evidence="2 3">
    <name type="scientific">Magnetospirillum sulfuroxidans</name>
    <dbReference type="NCBI Taxonomy" id="611300"/>
    <lineage>
        <taxon>Bacteria</taxon>
        <taxon>Pseudomonadati</taxon>
        <taxon>Pseudomonadota</taxon>
        <taxon>Alphaproteobacteria</taxon>
        <taxon>Rhodospirillales</taxon>
        <taxon>Rhodospirillaceae</taxon>
        <taxon>Magnetospirillum</taxon>
    </lineage>
</organism>
<dbReference type="EMBL" id="JAGTUF010000024">
    <property type="protein sequence ID" value="MBR9973481.1"/>
    <property type="molecule type" value="Genomic_DNA"/>
</dbReference>
<dbReference type="SUPFAM" id="SSF103088">
    <property type="entry name" value="OmpA-like"/>
    <property type="match status" value="1"/>
</dbReference>
<protein>
    <submittedName>
        <fullName evidence="2">OmpA family protein</fullName>
    </submittedName>
</protein>
<accession>A0ABS5IGC2</accession>
<sequence>MAPVASAQVIIGGSGEADVVVNWSVLDNLGRQPSLADMIKGELPNHSPAPLHSPVNRSAATASAPQGIVYKPYKPATKTVAKAPAKPVKTVAAPKPAKVAQVPPVAAPAPKAEVKPVATIKPALPTKPQIAEMAPVAAAPNPAAIPTPVIAAKGPQVSLPEVKAEAPKPVEPAKPVEIAKPAEIAAPMEAPKPVAPPMVAAAPRPLLAPVPPAVPVMPPQVASLPSSDVPSLSGGSDTISLIFAPDEAKVGDSVRSDLAALVKRLQKDEDLNLQLLAYAAGDEASASKARRLSLSRALEVRKFLMDKGVRSTRIEVRALGNKQDGRGPADRVDAVLVGR</sequence>
<dbReference type="Proteomes" id="UP000680714">
    <property type="component" value="Unassembled WGS sequence"/>
</dbReference>
<feature type="domain" description="OmpA-like" evidence="1">
    <location>
        <begin position="243"/>
        <end position="324"/>
    </location>
</feature>
<comment type="caution">
    <text evidence="2">The sequence shown here is derived from an EMBL/GenBank/DDBJ whole genome shotgun (WGS) entry which is preliminary data.</text>
</comment>